<keyword evidence="3" id="KW-1185">Reference proteome</keyword>
<dbReference type="OMA" id="QPHITTH"/>
<dbReference type="OrthoDB" id="41532at2759"/>
<feature type="domain" description="N-acetyltransferase" evidence="1">
    <location>
        <begin position="20"/>
        <end position="188"/>
    </location>
</feature>
<dbReference type="AlphaFoldDB" id="C1MRR5"/>
<dbReference type="InterPro" id="IPR000182">
    <property type="entry name" value="GNAT_dom"/>
</dbReference>
<dbReference type="Proteomes" id="UP000001876">
    <property type="component" value="Unassembled WGS sequence"/>
</dbReference>
<evidence type="ECO:0000259" key="1">
    <source>
        <dbReference type="PROSITE" id="PS51186"/>
    </source>
</evidence>
<dbReference type="SUPFAM" id="SSF55729">
    <property type="entry name" value="Acyl-CoA N-acyltransferases (Nat)"/>
    <property type="match status" value="1"/>
</dbReference>
<sequence>MSQAVRALARVPRANSRRGVRLEANAEGARRSPRDVRLRKGTDGDLSAIRASVLSEGMNPLGLDPSRFVVAVDDGDVVVGFGQVRPWETLSDRADIVGGIVRGLGLAPNWRGSLLEVASLLVTKDRRGEGVGSAILRELIADATADASKETTLCLLTLRGTTSFYERFGFRITEEENTPRPLMAERAIGNVVAGVIANDECVCMTLERRR</sequence>
<dbReference type="GeneID" id="9683994"/>
<dbReference type="eggNOG" id="ENOG502SAJB">
    <property type="taxonomic scope" value="Eukaryota"/>
</dbReference>
<protein>
    <submittedName>
        <fullName evidence="2">Predicted protein</fullName>
    </submittedName>
</protein>
<evidence type="ECO:0000313" key="2">
    <source>
        <dbReference type="EMBL" id="EEH57010.1"/>
    </source>
</evidence>
<dbReference type="RefSeq" id="XP_003058555.1">
    <property type="nucleotide sequence ID" value="XM_003058509.1"/>
</dbReference>
<dbReference type="InterPro" id="IPR016181">
    <property type="entry name" value="Acyl_CoA_acyltransferase"/>
</dbReference>
<dbReference type="EMBL" id="GG663739">
    <property type="protein sequence ID" value="EEH57010.1"/>
    <property type="molecule type" value="Genomic_DNA"/>
</dbReference>
<accession>C1MRR5</accession>
<name>C1MRR5_MICPC</name>
<organism evidence="3">
    <name type="scientific">Micromonas pusilla (strain CCMP1545)</name>
    <name type="common">Picoplanktonic green alga</name>
    <dbReference type="NCBI Taxonomy" id="564608"/>
    <lineage>
        <taxon>Eukaryota</taxon>
        <taxon>Viridiplantae</taxon>
        <taxon>Chlorophyta</taxon>
        <taxon>Mamiellophyceae</taxon>
        <taxon>Mamiellales</taxon>
        <taxon>Mamiellaceae</taxon>
        <taxon>Micromonas</taxon>
    </lineage>
</organism>
<dbReference type="PROSITE" id="PS51186">
    <property type="entry name" value="GNAT"/>
    <property type="match status" value="1"/>
</dbReference>
<dbReference type="KEGG" id="mpp:MICPUCDRAFT_58199"/>
<proteinExistence type="predicted"/>
<gene>
    <name evidence="2" type="ORF">MICPUCDRAFT_58199</name>
</gene>
<dbReference type="Gene3D" id="3.40.630.30">
    <property type="match status" value="1"/>
</dbReference>
<dbReference type="GO" id="GO:0016747">
    <property type="term" value="F:acyltransferase activity, transferring groups other than amino-acyl groups"/>
    <property type="evidence" value="ECO:0007669"/>
    <property type="project" value="InterPro"/>
</dbReference>
<reference evidence="2 3" key="1">
    <citation type="journal article" date="2009" name="Science">
        <title>Green evolution and dynamic adaptations revealed by genomes of the marine picoeukaryotes Micromonas.</title>
        <authorList>
            <person name="Worden A.Z."/>
            <person name="Lee J.H."/>
            <person name="Mock T."/>
            <person name="Rouze P."/>
            <person name="Simmons M.P."/>
            <person name="Aerts A.L."/>
            <person name="Allen A.E."/>
            <person name="Cuvelier M.L."/>
            <person name="Derelle E."/>
            <person name="Everett M.V."/>
            <person name="Foulon E."/>
            <person name="Grimwood J."/>
            <person name="Gundlach H."/>
            <person name="Henrissat B."/>
            <person name="Napoli C."/>
            <person name="McDonald S.M."/>
            <person name="Parker M.S."/>
            <person name="Rombauts S."/>
            <person name="Salamov A."/>
            <person name="Von Dassow P."/>
            <person name="Badger J.H."/>
            <person name="Coutinho P.M."/>
            <person name="Demir E."/>
            <person name="Dubchak I."/>
            <person name="Gentemann C."/>
            <person name="Eikrem W."/>
            <person name="Gready J.E."/>
            <person name="John U."/>
            <person name="Lanier W."/>
            <person name="Lindquist E.A."/>
            <person name="Lucas S."/>
            <person name="Mayer K.F."/>
            <person name="Moreau H."/>
            <person name="Not F."/>
            <person name="Otillar R."/>
            <person name="Panaud O."/>
            <person name="Pangilinan J."/>
            <person name="Paulsen I."/>
            <person name="Piegu B."/>
            <person name="Poliakov A."/>
            <person name="Robbens S."/>
            <person name="Schmutz J."/>
            <person name="Toulza E."/>
            <person name="Wyss T."/>
            <person name="Zelensky A."/>
            <person name="Zhou K."/>
            <person name="Armbrust E.V."/>
            <person name="Bhattacharya D."/>
            <person name="Goodenough U.W."/>
            <person name="Van de Peer Y."/>
            <person name="Grigoriev I.V."/>
        </authorList>
    </citation>
    <scope>NUCLEOTIDE SEQUENCE [LARGE SCALE GENOMIC DNA]</scope>
    <source>
        <strain evidence="2 3">CCMP1545</strain>
    </source>
</reference>
<evidence type="ECO:0000313" key="3">
    <source>
        <dbReference type="Proteomes" id="UP000001876"/>
    </source>
</evidence>
<dbReference type="Pfam" id="PF13508">
    <property type="entry name" value="Acetyltransf_7"/>
    <property type="match status" value="1"/>
</dbReference>